<keyword evidence="1" id="KW-1133">Transmembrane helix</keyword>
<dbReference type="Proteomes" id="UP000006732">
    <property type="component" value="Chromosome"/>
</dbReference>
<feature type="transmembrane region" description="Helical" evidence="1">
    <location>
        <begin position="20"/>
        <end position="41"/>
    </location>
</feature>
<keyword evidence="1" id="KW-0812">Transmembrane</keyword>
<feature type="transmembrane region" description="Helical" evidence="1">
    <location>
        <begin position="53"/>
        <end position="73"/>
    </location>
</feature>
<evidence type="ECO:0000313" key="3">
    <source>
        <dbReference type="Proteomes" id="UP000006732"/>
    </source>
</evidence>
<sequence>MTVFGLSRGGDETNIREDAVKIMVAFMGTLAGLAPVTAGAADAGKVDKSGVVVWIFLGLCALIVAAQVIPPLLRRLGLSRGKGKPGRDGKP</sequence>
<evidence type="ECO:0000313" key="2">
    <source>
        <dbReference type="EMBL" id="ABL00671.1"/>
    </source>
</evidence>
<name>A1ATK0_PELPD</name>
<dbReference type="AlphaFoldDB" id="A1ATK0"/>
<dbReference type="KEGG" id="ppd:Ppro_3075"/>
<accession>A1ATK0</accession>
<evidence type="ECO:0000256" key="1">
    <source>
        <dbReference type="SAM" id="Phobius"/>
    </source>
</evidence>
<proteinExistence type="predicted"/>
<dbReference type="HOGENOM" id="CLU_2424319_0_0_7"/>
<dbReference type="EMBL" id="CP000482">
    <property type="protein sequence ID" value="ABL00671.1"/>
    <property type="molecule type" value="Genomic_DNA"/>
</dbReference>
<keyword evidence="3" id="KW-1185">Reference proteome</keyword>
<protein>
    <submittedName>
        <fullName evidence="2">Uncharacterized protein</fullName>
    </submittedName>
</protein>
<gene>
    <name evidence="2" type="ordered locus">Ppro_3075</name>
</gene>
<reference evidence="2 3" key="1">
    <citation type="submission" date="2006-10" db="EMBL/GenBank/DDBJ databases">
        <title>Complete sequence of chromosome of Pelobacter propionicus DSM 2379.</title>
        <authorList>
            <consortium name="US DOE Joint Genome Institute"/>
            <person name="Copeland A."/>
            <person name="Lucas S."/>
            <person name="Lapidus A."/>
            <person name="Barry K."/>
            <person name="Detter J.C."/>
            <person name="Glavina del Rio T."/>
            <person name="Hammon N."/>
            <person name="Israni S."/>
            <person name="Dalin E."/>
            <person name="Tice H."/>
            <person name="Pitluck S."/>
            <person name="Saunders E."/>
            <person name="Brettin T."/>
            <person name="Bruce D."/>
            <person name="Han C."/>
            <person name="Tapia R."/>
            <person name="Schmutz J."/>
            <person name="Larimer F."/>
            <person name="Land M."/>
            <person name="Hauser L."/>
            <person name="Kyrpides N."/>
            <person name="Kim E."/>
            <person name="Lovley D."/>
            <person name="Richardson P."/>
        </authorList>
    </citation>
    <scope>NUCLEOTIDE SEQUENCE [LARGE SCALE GENOMIC DNA]</scope>
    <source>
        <strain evidence="3">DSM 2379 / NBRC 103807 / OttBd1</strain>
    </source>
</reference>
<organism evidence="2 3">
    <name type="scientific">Pelobacter propionicus (strain DSM 2379 / NBRC 103807 / OttBd1)</name>
    <dbReference type="NCBI Taxonomy" id="338966"/>
    <lineage>
        <taxon>Bacteria</taxon>
        <taxon>Pseudomonadati</taxon>
        <taxon>Thermodesulfobacteriota</taxon>
        <taxon>Desulfuromonadia</taxon>
        <taxon>Desulfuromonadales</taxon>
        <taxon>Desulfuromonadaceae</taxon>
        <taxon>Pelobacter</taxon>
    </lineage>
</organism>
<keyword evidence="1" id="KW-0472">Membrane</keyword>